<gene>
    <name evidence="1" type="ORF">ACFPP9_25795</name>
</gene>
<dbReference type="InterPro" id="IPR012341">
    <property type="entry name" value="6hp_glycosidase-like_sf"/>
</dbReference>
<protein>
    <submittedName>
        <fullName evidence="1">Uncharacterized protein</fullName>
    </submittedName>
</protein>
<sequence>MDQLGGAIVPPWDFADTSPDAPLDTSATAIMTAGPLDLARLHPDPAARQKWQQTAERLLTGLCTDYLATSPEHRGLLTKGCYSKPHNIGVQWPVMFGDYFFVEALVRIMMPGTFSIQHNQLAV</sequence>
<reference evidence="2" key="1">
    <citation type="journal article" date="2019" name="Int. J. Syst. Evol. Microbiol.">
        <title>The Global Catalogue of Microorganisms (GCM) 10K type strain sequencing project: providing services to taxonomists for standard genome sequencing and annotation.</title>
        <authorList>
            <consortium name="The Broad Institute Genomics Platform"/>
            <consortium name="The Broad Institute Genome Sequencing Center for Infectious Disease"/>
            <person name="Wu L."/>
            <person name="Ma J."/>
        </authorList>
    </citation>
    <scope>NUCLEOTIDE SEQUENCE [LARGE SCALE GENOMIC DNA]</scope>
    <source>
        <strain evidence="2">KACC 12633</strain>
    </source>
</reference>
<name>A0ABW0Q952_9HYPH</name>
<dbReference type="Gene3D" id="1.50.10.10">
    <property type="match status" value="1"/>
</dbReference>
<dbReference type="RefSeq" id="WP_266346007.1">
    <property type="nucleotide sequence ID" value="NZ_JAPKNH010000012.1"/>
</dbReference>
<evidence type="ECO:0000313" key="2">
    <source>
        <dbReference type="Proteomes" id="UP001596150"/>
    </source>
</evidence>
<dbReference type="Proteomes" id="UP001596150">
    <property type="component" value="Unassembled WGS sequence"/>
</dbReference>
<organism evidence="1 2">
    <name type="scientific">Kaistia terrae</name>
    <dbReference type="NCBI Taxonomy" id="537017"/>
    <lineage>
        <taxon>Bacteria</taxon>
        <taxon>Pseudomonadati</taxon>
        <taxon>Pseudomonadota</taxon>
        <taxon>Alphaproteobacteria</taxon>
        <taxon>Hyphomicrobiales</taxon>
        <taxon>Kaistiaceae</taxon>
        <taxon>Kaistia</taxon>
    </lineage>
</organism>
<keyword evidence="2" id="KW-1185">Reference proteome</keyword>
<comment type="caution">
    <text evidence="1">The sequence shown here is derived from an EMBL/GenBank/DDBJ whole genome shotgun (WGS) entry which is preliminary data.</text>
</comment>
<accession>A0ABW0Q952</accession>
<dbReference type="EMBL" id="JBHSML010000033">
    <property type="protein sequence ID" value="MFC5519204.1"/>
    <property type="molecule type" value="Genomic_DNA"/>
</dbReference>
<dbReference type="SUPFAM" id="SSF48208">
    <property type="entry name" value="Six-hairpin glycosidases"/>
    <property type="match status" value="1"/>
</dbReference>
<proteinExistence type="predicted"/>
<evidence type="ECO:0000313" key="1">
    <source>
        <dbReference type="EMBL" id="MFC5519204.1"/>
    </source>
</evidence>
<dbReference type="InterPro" id="IPR008928">
    <property type="entry name" value="6-hairpin_glycosidase_sf"/>
</dbReference>